<feature type="chain" id="PRO_5012209532" description="SET domain-containing protein" evidence="1">
    <location>
        <begin position="22"/>
        <end position="350"/>
    </location>
</feature>
<comment type="caution">
    <text evidence="3">The sequence shown here is derived from an EMBL/GenBank/DDBJ whole genome shotgun (WGS) entry which is preliminary data.</text>
</comment>
<protein>
    <recommendedName>
        <fullName evidence="2">SET domain-containing protein</fullName>
    </recommendedName>
</protein>
<dbReference type="SMART" id="SM00317">
    <property type="entry name" value="SET"/>
    <property type="match status" value="1"/>
</dbReference>
<dbReference type="Pfam" id="PF00856">
    <property type="entry name" value="SET"/>
    <property type="match status" value="1"/>
</dbReference>
<dbReference type="InterPro" id="IPR050869">
    <property type="entry name" value="H3K4_H4K5_MeTrfase"/>
</dbReference>
<dbReference type="OrthoDB" id="438641at2759"/>
<reference evidence="3 4" key="1">
    <citation type="submission" date="2016-02" db="EMBL/GenBank/DDBJ databases">
        <title>Genome analysis of coral dinoflagellate symbionts highlights evolutionary adaptations to a symbiotic lifestyle.</title>
        <authorList>
            <person name="Aranda M."/>
            <person name="Li Y."/>
            <person name="Liew Y.J."/>
            <person name="Baumgarten S."/>
            <person name="Simakov O."/>
            <person name="Wilson M."/>
            <person name="Piel J."/>
            <person name="Ashoor H."/>
            <person name="Bougouffa S."/>
            <person name="Bajic V.B."/>
            <person name="Ryu T."/>
            <person name="Ravasi T."/>
            <person name="Bayer T."/>
            <person name="Micklem G."/>
            <person name="Kim H."/>
            <person name="Bhak J."/>
            <person name="Lajeunesse T.C."/>
            <person name="Voolstra C.R."/>
        </authorList>
    </citation>
    <scope>NUCLEOTIDE SEQUENCE [LARGE SCALE GENOMIC DNA]</scope>
    <source>
        <strain evidence="3 4">CCMP2467</strain>
    </source>
</reference>
<feature type="signal peptide" evidence="1">
    <location>
        <begin position="1"/>
        <end position="21"/>
    </location>
</feature>
<dbReference type="CDD" id="cd20071">
    <property type="entry name" value="SET_SMYD"/>
    <property type="match status" value="1"/>
</dbReference>
<dbReference type="SUPFAM" id="SSF82199">
    <property type="entry name" value="SET domain"/>
    <property type="match status" value="1"/>
</dbReference>
<dbReference type="OMA" id="ANCATVF"/>
<dbReference type="InterPro" id="IPR046341">
    <property type="entry name" value="SET_dom_sf"/>
</dbReference>
<evidence type="ECO:0000256" key="1">
    <source>
        <dbReference type="SAM" id="SignalP"/>
    </source>
</evidence>
<dbReference type="PANTHER" id="PTHR12197:SF251">
    <property type="entry name" value="EG:BACR7C10.4 PROTEIN"/>
    <property type="match status" value="1"/>
</dbReference>
<dbReference type="InterPro" id="IPR001214">
    <property type="entry name" value="SET_dom"/>
</dbReference>
<dbReference type="Proteomes" id="UP000186817">
    <property type="component" value="Unassembled WGS sequence"/>
</dbReference>
<dbReference type="PANTHER" id="PTHR12197">
    <property type="entry name" value="HISTONE-LYSINE N-METHYLTRANSFERASE SMYD"/>
    <property type="match status" value="1"/>
</dbReference>
<keyword evidence="4" id="KW-1185">Reference proteome</keyword>
<keyword evidence="1" id="KW-0732">Signal</keyword>
<proteinExistence type="predicted"/>
<dbReference type="GO" id="GO:0005634">
    <property type="term" value="C:nucleus"/>
    <property type="evidence" value="ECO:0007669"/>
    <property type="project" value="TreeGrafter"/>
</dbReference>
<sequence length="350" mass="38885">MADRSFRGFALALLVLCLCSGAPPCLLLHGNGRAVFRGSVGRLRGPAWAELCEEILDFRSQEWRWSLRLRDGRTVLAEGSEEQGFLVDHCLLPEALLLGNLAMPKEVRVTETALAGKALEATVDISRNRGVFQELPFLVADRSDLARSRLAAFRDLQAHPEGERLQSAFEELTTGGLEGRCMEEAAHLVDSQNSVEEIARVLARWQCNSQRMSVPPASGLYRLHSFLQHSCAPNCAVGVLFSTGEVLVRAIRDICKGELLTRNYEREAFLELQYSERQQHLLQTRGFACLCKRCTRESGEKKLEYGGKLTADSVKTDPLRGLTAERAEALAAALRGPAPRPRGRAWLTWL</sequence>
<dbReference type="Gene3D" id="2.170.270.10">
    <property type="entry name" value="SET domain"/>
    <property type="match status" value="1"/>
</dbReference>
<evidence type="ECO:0000259" key="2">
    <source>
        <dbReference type="PROSITE" id="PS50280"/>
    </source>
</evidence>
<evidence type="ECO:0000313" key="4">
    <source>
        <dbReference type="Proteomes" id="UP000186817"/>
    </source>
</evidence>
<gene>
    <name evidence="3" type="primary">SET5</name>
    <name evidence="3" type="ORF">AK812_SmicGene15408</name>
</gene>
<accession>A0A1Q9E2Z7</accession>
<feature type="domain" description="SET" evidence="2">
    <location>
        <begin position="105"/>
        <end position="265"/>
    </location>
</feature>
<name>A0A1Q9E2Z7_SYMMI</name>
<dbReference type="EMBL" id="LSRX01000281">
    <property type="protein sequence ID" value="OLQ01790.1"/>
    <property type="molecule type" value="Genomic_DNA"/>
</dbReference>
<organism evidence="3 4">
    <name type="scientific">Symbiodinium microadriaticum</name>
    <name type="common">Dinoflagellate</name>
    <name type="synonym">Zooxanthella microadriatica</name>
    <dbReference type="NCBI Taxonomy" id="2951"/>
    <lineage>
        <taxon>Eukaryota</taxon>
        <taxon>Sar</taxon>
        <taxon>Alveolata</taxon>
        <taxon>Dinophyceae</taxon>
        <taxon>Suessiales</taxon>
        <taxon>Symbiodiniaceae</taxon>
        <taxon>Symbiodinium</taxon>
    </lineage>
</organism>
<evidence type="ECO:0000313" key="3">
    <source>
        <dbReference type="EMBL" id="OLQ01790.1"/>
    </source>
</evidence>
<dbReference type="PROSITE" id="PS50280">
    <property type="entry name" value="SET"/>
    <property type="match status" value="1"/>
</dbReference>
<dbReference type="AlphaFoldDB" id="A0A1Q9E2Z7"/>